<dbReference type="KEGG" id="cur:cu0259"/>
<dbReference type="eggNOG" id="COG2072">
    <property type="taxonomic scope" value="Bacteria"/>
</dbReference>
<dbReference type="SUPFAM" id="SSF51905">
    <property type="entry name" value="FAD/NAD(P)-binding domain"/>
    <property type="match status" value="1"/>
</dbReference>
<dbReference type="PRINTS" id="PR00469">
    <property type="entry name" value="PNDRDTASEII"/>
</dbReference>
<gene>
    <name evidence="3" type="ordered locus">cu0259</name>
</gene>
<evidence type="ECO:0008006" key="5">
    <source>
        <dbReference type="Google" id="ProtNLM"/>
    </source>
</evidence>
<dbReference type="Gene3D" id="3.50.50.60">
    <property type="entry name" value="FAD/NAD(P)-binding domain"/>
    <property type="match status" value="1"/>
</dbReference>
<organism evidence="3 4">
    <name type="scientific">Corynebacterium urealyticum (strain ATCC 43042 / DSM 7109)</name>
    <dbReference type="NCBI Taxonomy" id="504474"/>
    <lineage>
        <taxon>Bacteria</taxon>
        <taxon>Bacillati</taxon>
        <taxon>Actinomycetota</taxon>
        <taxon>Actinomycetes</taxon>
        <taxon>Mycobacteriales</taxon>
        <taxon>Corynebacteriaceae</taxon>
        <taxon>Corynebacterium</taxon>
    </lineage>
</organism>
<dbReference type="PRINTS" id="PR00368">
    <property type="entry name" value="FADPNR"/>
</dbReference>
<dbReference type="Pfam" id="PF13738">
    <property type="entry name" value="Pyr_redox_3"/>
    <property type="match status" value="1"/>
</dbReference>
<dbReference type="InterPro" id="IPR050982">
    <property type="entry name" value="Auxin_biosynth/cation_transpt"/>
</dbReference>
<keyword evidence="4" id="KW-1185">Reference proteome</keyword>
<evidence type="ECO:0000256" key="1">
    <source>
        <dbReference type="ARBA" id="ARBA00023002"/>
    </source>
</evidence>
<accession>B1VEN0</accession>
<keyword evidence="1" id="KW-0560">Oxidoreductase</keyword>
<evidence type="ECO:0000313" key="3">
    <source>
        <dbReference type="EMBL" id="CAQ04219.1"/>
    </source>
</evidence>
<reference evidence="3 4" key="1">
    <citation type="journal article" date="2008" name="J. Biotechnol.">
        <title>The lifestyle of Corynebacterium urealyticum derived from its complete genome sequence established by pyrosequencing.</title>
        <authorList>
            <person name="Tauch A."/>
            <person name="Trost E."/>
            <person name="Tilker A."/>
            <person name="Ludewig U."/>
            <person name="Schneiker S."/>
            <person name="Goesmann A."/>
            <person name="Arnold W."/>
            <person name="Bekel T."/>
            <person name="Brinkrolf K."/>
            <person name="Brune I."/>
            <person name="Goetker S."/>
            <person name="Kalinowski J."/>
            <person name="Kamp P.-B."/>
            <person name="Lobo F.P."/>
            <person name="Viehoever P."/>
            <person name="Weisshaar B."/>
            <person name="Soriano F."/>
            <person name="Droege M."/>
            <person name="Puehler A."/>
        </authorList>
    </citation>
    <scope>NUCLEOTIDE SEQUENCE [LARGE SCALE GENOMIC DNA]</scope>
    <source>
        <strain evidence="4">ATCC 43042 / DSM 7109</strain>
    </source>
</reference>
<dbReference type="HOGENOM" id="CLU_1188344_0_0_11"/>
<dbReference type="InterPro" id="IPR036188">
    <property type="entry name" value="FAD/NAD-bd_sf"/>
</dbReference>
<sequence>MELSSLDRGHFRALIIGAGQAGLAAAHELWRRGLVPGEDFLVLDANDGPGGAWRHRWDSLTLGTAHGIADLPGLPMNRPDPSAPASQLVAEYYGAYEEKFGLRVVRPAHVTRVESAGDQLAVTATGPDATSATITTDILLSATGTWNNPHVPHIPGIETFRGCQLHTKDYTRKEDFAGLRTLVVGGGLSAVQFLLELQEVSETIWATRRAPRWVPTSSSGTPDSVTPCATLPR</sequence>
<name>B1VEN0_CORU7</name>
<dbReference type="STRING" id="504474.cu0259"/>
<dbReference type="PANTHER" id="PTHR43539">
    <property type="entry name" value="FLAVIN-BINDING MONOOXYGENASE-LIKE PROTEIN (AFU_ORTHOLOGUE AFUA_4G09220)"/>
    <property type="match status" value="1"/>
</dbReference>
<dbReference type="PANTHER" id="PTHR43539:SF78">
    <property type="entry name" value="FLAVIN-CONTAINING MONOOXYGENASE"/>
    <property type="match status" value="1"/>
</dbReference>
<proteinExistence type="predicted"/>
<feature type="region of interest" description="Disordered" evidence="2">
    <location>
        <begin position="213"/>
        <end position="233"/>
    </location>
</feature>
<dbReference type="GO" id="GO:0050660">
    <property type="term" value="F:flavin adenine dinucleotide binding"/>
    <property type="evidence" value="ECO:0007669"/>
    <property type="project" value="TreeGrafter"/>
</dbReference>
<dbReference type="AlphaFoldDB" id="B1VEN0"/>
<dbReference type="EMBL" id="AM942444">
    <property type="protein sequence ID" value="CAQ04219.1"/>
    <property type="molecule type" value="Genomic_DNA"/>
</dbReference>
<dbReference type="Proteomes" id="UP000001727">
    <property type="component" value="Chromosome"/>
</dbReference>
<dbReference type="GO" id="GO:0004497">
    <property type="term" value="F:monooxygenase activity"/>
    <property type="evidence" value="ECO:0007669"/>
    <property type="project" value="TreeGrafter"/>
</dbReference>
<feature type="compositionally biased region" description="Polar residues" evidence="2">
    <location>
        <begin position="215"/>
        <end position="224"/>
    </location>
</feature>
<evidence type="ECO:0000313" key="4">
    <source>
        <dbReference type="Proteomes" id="UP000001727"/>
    </source>
</evidence>
<evidence type="ECO:0000256" key="2">
    <source>
        <dbReference type="SAM" id="MobiDB-lite"/>
    </source>
</evidence>
<protein>
    <recommendedName>
        <fullName evidence="5">NAD(P)/FAD-dependent oxidoreductase</fullName>
    </recommendedName>
</protein>